<name>A0AA37PFD5_9PEZI</name>
<proteinExistence type="predicted"/>
<reference evidence="1 2" key="1">
    <citation type="submission" date="2022-03" db="EMBL/GenBank/DDBJ databases">
        <title>Genome data of Colletotrichum spp.</title>
        <authorList>
            <person name="Utami Y.D."/>
            <person name="Hiruma K."/>
        </authorList>
    </citation>
    <scope>NUCLEOTIDE SEQUENCE [LARGE SCALE GENOMIC DNA]</scope>
    <source>
        <strain evidence="1 2">MAFF 239500</strain>
    </source>
</reference>
<dbReference type="EMBL" id="BQXU01000045">
    <property type="protein sequence ID" value="GKT51174.1"/>
    <property type="molecule type" value="Genomic_DNA"/>
</dbReference>
<dbReference type="RefSeq" id="XP_049133524.1">
    <property type="nucleotide sequence ID" value="XM_049277567.1"/>
</dbReference>
<organism evidence="1 2">
    <name type="scientific">Colletotrichum spaethianum</name>
    <dbReference type="NCBI Taxonomy" id="700344"/>
    <lineage>
        <taxon>Eukaryota</taxon>
        <taxon>Fungi</taxon>
        <taxon>Dikarya</taxon>
        <taxon>Ascomycota</taxon>
        <taxon>Pezizomycotina</taxon>
        <taxon>Sordariomycetes</taxon>
        <taxon>Hypocreomycetidae</taxon>
        <taxon>Glomerellales</taxon>
        <taxon>Glomerellaceae</taxon>
        <taxon>Colletotrichum</taxon>
        <taxon>Colletotrichum spaethianum species complex</taxon>
    </lineage>
</organism>
<gene>
    <name evidence="1" type="ORF">ColSpa_11355</name>
</gene>
<dbReference type="Proteomes" id="UP001055115">
    <property type="component" value="Unassembled WGS sequence"/>
</dbReference>
<accession>A0AA37PFD5</accession>
<dbReference type="GeneID" id="73332157"/>
<keyword evidence="2" id="KW-1185">Reference proteome</keyword>
<evidence type="ECO:0000313" key="2">
    <source>
        <dbReference type="Proteomes" id="UP001055115"/>
    </source>
</evidence>
<evidence type="ECO:0000313" key="1">
    <source>
        <dbReference type="EMBL" id="GKT51174.1"/>
    </source>
</evidence>
<protein>
    <submittedName>
        <fullName evidence="1">Uncharacterized protein</fullName>
    </submittedName>
</protein>
<dbReference type="AlphaFoldDB" id="A0AA37PFD5"/>
<sequence>MQLCDPGELTKLSTSYQNCPERSYPWPIPTFSNEFAESLDFQSPLVIAMTHHPVARGGMSRASDETERGYLRGLAGGVASVSVSIDIVGDISVM</sequence>
<comment type="caution">
    <text evidence="1">The sequence shown here is derived from an EMBL/GenBank/DDBJ whole genome shotgun (WGS) entry which is preliminary data.</text>
</comment>